<reference evidence="1 2" key="1">
    <citation type="submission" date="2014-04" db="EMBL/GenBank/DDBJ databases">
        <authorList>
            <consortium name="DOE Joint Genome Institute"/>
            <person name="Kuo A."/>
            <person name="Kohler A."/>
            <person name="Costa M.D."/>
            <person name="Nagy L.G."/>
            <person name="Floudas D."/>
            <person name="Copeland A."/>
            <person name="Barry K.W."/>
            <person name="Cichocki N."/>
            <person name="Veneault-Fourrey C."/>
            <person name="LaButti K."/>
            <person name="Lindquist E.A."/>
            <person name="Lipzen A."/>
            <person name="Lundell T."/>
            <person name="Morin E."/>
            <person name="Murat C."/>
            <person name="Sun H."/>
            <person name="Tunlid A."/>
            <person name="Henrissat B."/>
            <person name="Grigoriev I.V."/>
            <person name="Hibbett D.S."/>
            <person name="Martin F."/>
            <person name="Nordberg H.P."/>
            <person name="Cantor M.N."/>
            <person name="Hua S.X."/>
        </authorList>
    </citation>
    <scope>NUCLEOTIDE SEQUENCE [LARGE SCALE GENOMIC DNA]</scope>
    <source>
        <strain evidence="1 2">Marx 270</strain>
    </source>
</reference>
<dbReference type="Proteomes" id="UP000054217">
    <property type="component" value="Unassembled WGS sequence"/>
</dbReference>
<protein>
    <submittedName>
        <fullName evidence="1">Uncharacterized protein</fullName>
    </submittedName>
</protein>
<evidence type="ECO:0000313" key="1">
    <source>
        <dbReference type="EMBL" id="KIO00903.1"/>
    </source>
</evidence>
<dbReference type="InParanoid" id="A0A0C3IVQ2"/>
<proteinExistence type="predicted"/>
<accession>A0A0C3IVQ2</accession>
<reference evidence="2" key="2">
    <citation type="submission" date="2015-01" db="EMBL/GenBank/DDBJ databases">
        <title>Evolutionary Origins and Diversification of the Mycorrhizal Mutualists.</title>
        <authorList>
            <consortium name="DOE Joint Genome Institute"/>
            <consortium name="Mycorrhizal Genomics Consortium"/>
            <person name="Kohler A."/>
            <person name="Kuo A."/>
            <person name="Nagy L.G."/>
            <person name="Floudas D."/>
            <person name="Copeland A."/>
            <person name="Barry K.W."/>
            <person name="Cichocki N."/>
            <person name="Veneault-Fourrey C."/>
            <person name="LaButti K."/>
            <person name="Lindquist E.A."/>
            <person name="Lipzen A."/>
            <person name="Lundell T."/>
            <person name="Morin E."/>
            <person name="Murat C."/>
            <person name="Riley R."/>
            <person name="Ohm R."/>
            <person name="Sun H."/>
            <person name="Tunlid A."/>
            <person name="Henrissat B."/>
            <person name="Grigoriev I.V."/>
            <person name="Hibbett D.S."/>
            <person name="Martin F."/>
        </authorList>
    </citation>
    <scope>NUCLEOTIDE SEQUENCE [LARGE SCALE GENOMIC DNA]</scope>
    <source>
        <strain evidence="2">Marx 270</strain>
    </source>
</reference>
<evidence type="ECO:0000313" key="2">
    <source>
        <dbReference type="Proteomes" id="UP000054217"/>
    </source>
</evidence>
<feature type="non-terminal residue" evidence="1">
    <location>
        <position position="118"/>
    </location>
</feature>
<dbReference type="HOGENOM" id="CLU_2085769_0_0_1"/>
<keyword evidence="2" id="KW-1185">Reference proteome</keyword>
<name>A0A0C3IVQ2_PISTI</name>
<organism evidence="1 2">
    <name type="scientific">Pisolithus tinctorius Marx 270</name>
    <dbReference type="NCBI Taxonomy" id="870435"/>
    <lineage>
        <taxon>Eukaryota</taxon>
        <taxon>Fungi</taxon>
        <taxon>Dikarya</taxon>
        <taxon>Basidiomycota</taxon>
        <taxon>Agaricomycotina</taxon>
        <taxon>Agaricomycetes</taxon>
        <taxon>Agaricomycetidae</taxon>
        <taxon>Boletales</taxon>
        <taxon>Sclerodermatineae</taxon>
        <taxon>Pisolithaceae</taxon>
        <taxon>Pisolithus</taxon>
    </lineage>
</organism>
<gene>
    <name evidence="1" type="ORF">M404DRAFT_1003440</name>
</gene>
<sequence length="118" mass="13105">MVVVNTTSGCSHSTSVHGSDLDPMIVRGAMDRSLVVCTPRANAEWVNKETCCLWISQLHDRVLWKNVFGNQIVEGGAGEAPLCYSVWCEGRGEHGDTKPSSWLRTTESRGQLLPWHCY</sequence>
<dbReference type="AlphaFoldDB" id="A0A0C3IVQ2"/>
<dbReference type="EMBL" id="KN831992">
    <property type="protein sequence ID" value="KIO00903.1"/>
    <property type="molecule type" value="Genomic_DNA"/>
</dbReference>